<sequence length="138" mass="16564">MKVERQYSNKKKKKTIGKSAVYRKKYWRLPFKPEGILSANCLFLQLATLRTSSYRKLNRNAAVCFYQKRHEFYRRVLRQSSHFPAYSVTTREEMQENRVRELSEVCDFRYGKPCVEEDKSFPSLRCANTTHRYASQHH</sequence>
<evidence type="ECO:0000313" key="2">
    <source>
        <dbReference type="Proteomes" id="UP000299102"/>
    </source>
</evidence>
<gene>
    <name evidence="1" type="ORF">EVAR_79584_1</name>
</gene>
<protein>
    <submittedName>
        <fullName evidence="1">Uncharacterized protein</fullName>
    </submittedName>
</protein>
<proteinExistence type="predicted"/>
<reference evidence="1 2" key="1">
    <citation type="journal article" date="2019" name="Commun. Biol.">
        <title>The bagworm genome reveals a unique fibroin gene that provides high tensile strength.</title>
        <authorList>
            <person name="Kono N."/>
            <person name="Nakamura H."/>
            <person name="Ohtoshi R."/>
            <person name="Tomita M."/>
            <person name="Numata K."/>
            <person name="Arakawa K."/>
        </authorList>
    </citation>
    <scope>NUCLEOTIDE SEQUENCE [LARGE SCALE GENOMIC DNA]</scope>
</reference>
<keyword evidence="2" id="KW-1185">Reference proteome</keyword>
<evidence type="ECO:0000313" key="1">
    <source>
        <dbReference type="EMBL" id="GBP24737.1"/>
    </source>
</evidence>
<dbReference type="EMBL" id="BGZK01000165">
    <property type="protein sequence ID" value="GBP24737.1"/>
    <property type="molecule type" value="Genomic_DNA"/>
</dbReference>
<comment type="caution">
    <text evidence="1">The sequence shown here is derived from an EMBL/GenBank/DDBJ whole genome shotgun (WGS) entry which is preliminary data.</text>
</comment>
<dbReference type="AlphaFoldDB" id="A0A4C1UF42"/>
<name>A0A4C1UF42_EUMVA</name>
<dbReference type="Proteomes" id="UP000299102">
    <property type="component" value="Unassembled WGS sequence"/>
</dbReference>
<organism evidence="1 2">
    <name type="scientific">Eumeta variegata</name>
    <name type="common">Bagworm moth</name>
    <name type="synonym">Eumeta japonica</name>
    <dbReference type="NCBI Taxonomy" id="151549"/>
    <lineage>
        <taxon>Eukaryota</taxon>
        <taxon>Metazoa</taxon>
        <taxon>Ecdysozoa</taxon>
        <taxon>Arthropoda</taxon>
        <taxon>Hexapoda</taxon>
        <taxon>Insecta</taxon>
        <taxon>Pterygota</taxon>
        <taxon>Neoptera</taxon>
        <taxon>Endopterygota</taxon>
        <taxon>Lepidoptera</taxon>
        <taxon>Glossata</taxon>
        <taxon>Ditrysia</taxon>
        <taxon>Tineoidea</taxon>
        <taxon>Psychidae</taxon>
        <taxon>Oiketicinae</taxon>
        <taxon>Eumeta</taxon>
    </lineage>
</organism>
<accession>A0A4C1UF42</accession>